<organism evidence="1">
    <name type="scientific">marine metagenome</name>
    <dbReference type="NCBI Taxonomy" id="408172"/>
    <lineage>
        <taxon>unclassified sequences</taxon>
        <taxon>metagenomes</taxon>
        <taxon>ecological metagenomes</taxon>
    </lineage>
</organism>
<gene>
    <name evidence="1" type="ORF">METZ01_LOCUS421324</name>
</gene>
<evidence type="ECO:0000313" key="1">
    <source>
        <dbReference type="EMBL" id="SVD68470.1"/>
    </source>
</evidence>
<sequence length="55" mass="5856">MGNGIGLVRVTSSGGLLFPQIFHAGDGAVLPVKLESILQYMDGYLGIPTHMDDPR</sequence>
<accession>A0A382XCB7</accession>
<dbReference type="EMBL" id="UINC01166487">
    <property type="protein sequence ID" value="SVD68470.1"/>
    <property type="molecule type" value="Genomic_DNA"/>
</dbReference>
<reference evidence="1" key="1">
    <citation type="submission" date="2018-05" db="EMBL/GenBank/DDBJ databases">
        <authorList>
            <person name="Lanie J.A."/>
            <person name="Ng W.-L."/>
            <person name="Kazmierczak K.M."/>
            <person name="Andrzejewski T.M."/>
            <person name="Davidsen T.M."/>
            <person name="Wayne K.J."/>
            <person name="Tettelin H."/>
            <person name="Glass J.I."/>
            <person name="Rusch D."/>
            <person name="Podicherti R."/>
            <person name="Tsui H.-C.T."/>
            <person name="Winkler M.E."/>
        </authorList>
    </citation>
    <scope>NUCLEOTIDE SEQUENCE</scope>
</reference>
<protein>
    <submittedName>
        <fullName evidence="1">Uncharacterized protein</fullName>
    </submittedName>
</protein>
<proteinExistence type="predicted"/>
<dbReference type="AlphaFoldDB" id="A0A382XCB7"/>
<name>A0A382XCB7_9ZZZZ</name>
<feature type="non-terminal residue" evidence="1">
    <location>
        <position position="55"/>
    </location>
</feature>